<evidence type="ECO:0000313" key="2">
    <source>
        <dbReference type="EMBL" id="TNN89066.1"/>
    </source>
</evidence>
<name>A0A4Z2JFP2_9TELE</name>
<evidence type="ECO:0000256" key="1">
    <source>
        <dbReference type="SAM" id="MobiDB-lite"/>
    </source>
</evidence>
<organism evidence="2 3">
    <name type="scientific">Liparis tanakae</name>
    <name type="common">Tanaka's snailfish</name>
    <dbReference type="NCBI Taxonomy" id="230148"/>
    <lineage>
        <taxon>Eukaryota</taxon>
        <taxon>Metazoa</taxon>
        <taxon>Chordata</taxon>
        <taxon>Craniata</taxon>
        <taxon>Vertebrata</taxon>
        <taxon>Euteleostomi</taxon>
        <taxon>Actinopterygii</taxon>
        <taxon>Neopterygii</taxon>
        <taxon>Teleostei</taxon>
        <taxon>Neoteleostei</taxon>
        <taxon>Acanthomorphata</taxon>
        <taxon>Eupercaria</taxon>
        <taxon>Perciformes</taxon>
        <taxon>Cottioidei</taxon>
        <taxon>Cottales</taxon>
        <taxon>Liparidae</taxon>
        <taxon>Liparis</taxon>
    </lineage>
</organism>
<keyword evidence="3" id="KW-1185">Reference proteome</keyword>
<reference evidence="2 3" key="1">
    <citation type="submission" date="2019-03" db="EMBL/GenBank/DDBJ databases">
        <title>First draft genome of Liparis tanakae, snailfish: a comprehensive survey of snailfish specific genes.</title>
        <authorList>
            <person name="Kim W."/>
            <person name="Song I."/>
            <person name="Jeong J.-H."/>
            <person name="Kim D."/>
            <person name="Kim S."/>
            <person name="Ryu S."/>
            <person name="Song J.Y."/>
            <person name="Lee S.K."/>
        </authorList>
    </citation>
    <scope>NUCLEOTIDE SEQUENCE [LARGE SCALE GENOMIC DNA]</scope>
    <source>
        <tissue evidence="2">Muscle</tissue>
    </source>
</reference>
<evidence type="ECO:0000313" key="3">
    <source>
        <dbReference type="Proteomes" id="UP000314294"/>
    </source>
</evidence>
<dbReference type="EMBL" id="SRLO01000002">
    <property type="protein sequence ID" value="TNN89066.1"/>
    <property type="molecule type" value="Genomic_DNA"/>
</dbReference>
<sequence length="101" mass="10566">MASFSRVFASLNKHFVRRSPCSSFAKATVPTVVRGVTDMQDGGERSGHPLGSPAPRSPLACLANTSPLIPSRSVSGTAVRLVTAARRCAGTHFSPTNLTAK</sequence>
<proteinExistence type="predicted"/>
<protein>
    <submittedName>
        <fullName evidence="2">Uncharacterized protein</fullName>
    </submittedName>
</protein>
<feature type="region of interest" description="Disordered" evidence="1">
    <location>
        <begin position="37"/>
        <end position="57"/>
    </location>
</feature>
<comment type="caution">
    <text evidence="2">The sequence shown here is derived from an EMBL/GenBank/DDBJ whole genome shotgun (WGS) entry which is preliminary data.</text>
</comment>
<dbReference type="Proteomes" id="UP000314294">
    <property type="component" value="Unassembled WGS sequence"/>
</dbReference>
<gene>
    <name evidence="2" type="ORF">EYF80_000354</name>
</gene>
<dbReference type="AlphaFoldDB" id="A0A4Z2JFP2"/>
<accession>A0A4Z2JFP2</accession>